<evidence type="ECO:0000256" key="3">
    <source>
        <dbReference type="ARBA" id="ARBA00022801"/>
    </source>
</evidence>
<evidence type="ECO:0000256" key="2">
    <source>
        <dbReference type="ARBA" id="ARBA00022741"/>
    </source>
</evidence>
<keyword evidence="4" id="KW-0342">GTP-binding</keyword>
<dbReference type="InterPro" id="IPR004130">
    <property type="entry name" value="Gpn"/>
</dbReference>
<evidence type="ECO:0000313" key="6">
    <source>
        <dbReference type="Proteomes" id="UP000623440"/>
    </source>
</evidence>
<accession>A0ABR8E3B8</accession>
<keyword evidence="6" id="KW-1185">Reference proteome</keyword>
<dbReference type="InterPro" id="IPR052705">
    <property type="entry name" value="Gliding_Motility_GTPase"/>
</dbReference>
<dbReference type="Proteomes" id="UP000623440">
    <property type="component" value="Unassembled WGS sequence"/>
</dbReference>
<dbReference type="Gene3D" id="3.40.50.300">
    <property type="entry name" value="P-loop containing nucleotide triphosphate hydrolases"/>
    <property type="match status" value="1"/>
</dbReference>
<dbReference type="SUPFAM" id="SSF52540">
    <property type="entry name" value="P-loop containing nucleoside triphosphate hydrolases"/>
    <property type="match status" value="1"/>
</dbReference>
<gene>
    <name evidence="5" type="ORF">H6G97_45185</name>
</gene>
<evidence type="ECO:0000313" key="5">
    <source>
        <dbReference type="EMBL" id="MBD2536131.1"/>
    </source>
</evidence>
<organism evidence="5 6">
    <name type="scientific">Nostoc flagelliforme FACHB-838</name>
    <dbReference type="NCBI Taxonomy" id="2692904"/>
    <lineage>
        <taxon>Bacteria</taxon>
        <taxon>Bacillati</taxon>
        <taxon>Cyanobacteriota</taxon>
        <taxon>Cyanophyceae</taxon>
        <taxon>Nostocales</taxon>
        <taxon>Nostocaceae</taxon>
        <taxon>Nostoc</taxon>
    </lineage>
</organism>
<dbReference type="CDD" id="cd00882">
    <property type="entry name" value="Ras_like_GTPase"/>
    <property type="match status" value="1"/>
</dbReference>
<comment type="caution">
    <text evidence="5">The sequence shown here is derived from an EMBL/GenBank/DDBJ whole genome shotgun (WGS) entry which is preliminary data.</text>
</comment>
<protein>
    <submittedName>
        <fullName evidence="5">ATP/GTP-binding protein</fullName>
    </submittedName>
</protein>
<dbReference type="PANTHER" id="PTHR42708:SF1">
    <property type="entry name" value="GLIDING MOTILITY PROTEIN MGLA"/>
    <property type="match status" value="1"/>
</dbReference>
<reference evidence="5 6" key="1">
    <citation type="journal article" date="2020" name="ISME J.">
        <title>Comparative genomics reveals insights into cyanobacterial evolution and habitat adaptation.</title>
        <authorList>
            <person name="Chen M.Y."/>
            <person name="Teng W.K."/>
            <person name="Zhao L."/>
            <person name="Hu C.X."/>
            <person name="Zhou Y.K."/>
            <person name="Han B.P."/>
            <person name="Song L.R."/>
            <person name="Shu W.S."/>
        </authorList>
    </citation>
    <scope>NUCLEOTIDE SEQUENCE [LARGE SCALE GENOMIC DNA]</scope>
    <source>
        <strain evidence="5 6">FACHB-838</strain>
    </source>
</reference>
<evidence type="ECO:0000256" key="1">
    <source>
        <dbReference type="ARBA" id="ARBA00005290"/>
    </source>
</evidence>
<evidence type="ECO:0000256" key="4">
    <source>
        <dbReference type="ARBA" id="ARBA00023134"/>
    </source>
</evidence>
<dbReference type="Pfam" id="PF03029">
    <property type="entry name" value="ATP_bind_1"/>
    <property type="match status" value="1"/>
</dbReference>
<comment type="similarity">
    <text evidence="1">Belongs to the GPN-loop GTPase family.</text>
</comment>
<dbReference type="EMBL" id="JACJSI010000393">
    <property type="protein sequence ID" value="MBD2536131.1"/>
    <property type="molecule type" value="Genomic_DNA"/>
</dbReference>
<dbReference type="RefSeq" id="WP_190946891.1">
    <property type="nucleotide sequence ID" value="NZ_JACJSI010000393.1"/>
</dbReference>
<dbReference type="InterPro" id="IPR027417">
    <property type="entry name" value="P-loop_NTPase"/>
</dbReference>
<keyword evidence="2" id="KW-0547">Nucleotide-binding</keyword>
<sequence>MENMRLIVTGTVGAGKSTFIRSISEIEVVDTDTRATDETALLKARTTVALDFGRLQFSPDMAVHLYGTPGQSRFDFMWDILIHKAEAYILLVAAHRPGEFRQARKILAFMNQRVNIPMIIGLTHTDCSGAWSEEDVLLALGFLAENNRPAIVKVNPTQRDSVAEAVIILIQHLMQKSVA</sequence>
<dbReference type="PANTHER" id="PTHR42708">
    <property type="entry name" value="ATP/GTP-BINDING PROTEIN-RELATED"/>
    <property type="match status" value="1"/>
</dbReference>
<keyword evidence="3" id="KW-0378">Hydrolase</keyword>
<name>A0ABR8E3B8_9NOSO</name>
<proteinExistence type="inferred from homology"/>